<evidence type="ECO:0000256" key="3">
    <source>
        <dbReference type="ARBA" id="ARBA00022777"/>
    </source>
</evidence>
<feature type="domain" description="Carbohydrate kinase FGGY C-terminal" evidence="5">
    <location>
        <begin position="288"/>
        <end position="453"/>
    </location>
</feature>
<dbReference type="PIRSF" id="PIRSF000538">
    <property type="entry name" value="GlpK"/>
    <property type="match status" value="1"/>
</dbReference>
<dbReference type="Pfam" id="PF02782">
    <property type="entry name" value="FGGY_C"/>
    <property type="match status" value="1"/>
</dbReference>
<reference evidence="6 7" key="1">
    <citation type="journal article" date="2010" name="Stand. Genomic Sci.">
        <title>Complete genome sequence of Spirochaeta smaragdinae type strain (SEBR 4228).</title>
        <authorList>
            <person name="Mavromatis K."/>
            <person name="Yasawong M."/>
            <person name="Chertkov O."/>
            <person name="Lapidus A."/>
            <person name="Lucas S."/>
            <person name="Nolan M."/>
            <person name="Del Rio T.G."/>
            <person name="Tice H."/>
            <person name="Cheng J.F."/>
            <person name="Pitluck S."/>
            <person name="Liolios K."/>
            <person name="Ivanova N."/>
            <person name="Tapia R."/>
            <person name="Han C."/>
            <person name="Bruce D."/>
            <person name="Goodwin L."/>
            <person name="Pati A."/>
            <person name="Chen A."/>
            <person name="Palaniappan K."/>
            <person name="Land M."/>
            <person name="Hauser L."/>
            <person name="Chang Y.J."/>
            <person name="Jeffries C.D."/>
            <person name="Detter J.C."/>
            <person name="Rohde M."/>
            <person name="Brambilla E."/>
            <person name="Spring S."/>
            <person name="Goker M."/>
            <person name="Sikorski J."/>
            <person name="Woyke T."/>
            <person name="Bristow J."/>
            <person name="Eisen J.A."/>
            <person name="Markowitz V."/>
            <person name="Hugenholtz P."/>
            <person name="Klenk H.P."/>
            <person name="Kyrpides N.C."/>
        </authorList>
    </citation>
    <scope>NUCLEOTIDE SEQUENCE [LARGE SCALE GENOMIC DNA]</scope>
    <source>
        <strain evidence="7">DSM 11293 / JCM 15392 / SEBR 4228</strain>
    </source>
</reference>
<evidence type="ECO:0000256" key="1">
    <source>
        <dbReference type="ARBA" id="ARBA00009156"/>
    </source>
</evidence>
<evidence type="ECO:0000259" key="4">
    <source>
        <dbReference type="Pfam" id="PF00370"/>
    </source>
</evidence>
<dbReference type="Proteomes" id="UP000002318">
    <property type="component" value="Chromosome"/>
</dbReference>
<name>E1R7F9_SEDSS</name>
<dbReference type="Pfam" id="PF00370">
    <property type="entry name" value="FGGY_N"/>
    <property type="match status" value="1"/>
</dbReference>
<dbReference type="InterPro" id="IPR043129">
    <property type="entry name" value="ATPase_NBD"/>
</dbReference>
<organism evidence="6 7">
    <name type="scientific">Sediminispirochaeta smaragdinae (strain DSM 11293 / JCM 15392 / SEBR 4228)</name>
    <name type="common">Spirochaeta smaragdinae</name>
    <dbReference type="NCBI Taxonomy" id="573413"/>
    <lineage>
        <taxon>Bacteria</taxon>
        <taxon>Pseudomonadati</taxon>
        <taxon>Spirochaetota</taxon>
        <taxon>Spirochaetia</taxon>
        <taxon>Spirochaetales</taxon>
        <taxon>Spirochaetaceae</taxon>
        <taxon>Sediminispirochaeta</taxon>
    </lineage>
</organism>
<keyword evidence="3 6" id="KW-0418">Kinase</keyword>
<dbReference type="KEGG" id="ssm:Spirs_3576"/>
<dbReference type="GO" id="GO:0016301">
    <property type="term" value="F:kinase activity"/>
    <property type="evidence" value="ECO:0007669"/>
    <property type="project" value="UniProtKB-KW"/>
</dbReference>
<dbReference type="NCBIfam" id="NF008187">
    <property type="entry name" value="PRK10939.1"/>
    <property type="match status" value="1"/>
</dbReference>
<dbReference type="PANTHER" id="PTHR43095:SF1">
    <property type="entry name" value="AUTOINDUCER-2 KINASE"/>
    <property type="match status" value="1"/>
</dbReference>
<dbReference type="eggNOG" id="COG1070">
    <property type="taxonomic scope" value="Bacteria"/>
</dbReference>
<dbReference type="PANTHER" id="PTHR43095">
    <property type="entry name" value="SUGAR KINASE"/>
    <property type="match status" value="1"/>
</dbReference>
<dbReference type="AlphaFoldDB" id="E1R7F9"/>
<comment type="similarity">
    <text evidence="1">Belongs to the FGGY kinase family.</text>
</comment>
<evidence type="ECO:0000313" key="7">
    <source>
        <dbReference type="Proteomes" id="UP000002318"/>
    </source>
</evidence>
<evidence type="ECO:0000256" key="2">
    <source>
        <dbReference type="ARBA" id="ARBA00022679"/>
    </source>
</evidence>
<proteinExistence type="inferred from homology"/>
<dbReference type="InterPro" id="IPR000577">
    <property type="entry name" value="Carb_kinase_FGGY"/>
</dbReference>
<dbReference type="HOGENOM" id="CLU_009281_3_4_12"/>
<keyword evidence="2" id="KW-0808">Transferase</keyword>
<dbReference type="SUPFAM" id="SSF53067">
    <property type="entry name" value="Actin-like ATPase domain"/>
    <property type="match status" value="2"/>
</dbReference>
<protein>
    <submittedName>
        <fullName evidence="6">Carbohydrate kinase, FGGY</fullName>
    </submittedName>
</protein>
<keyword evidence="7" id="KW-1185">Reference proteome</keyword>
<dbReference type="GO" id="GO:0005975">
    <property type="term" value="P:carbohydrate metabolic process"/>
    <property type="evidence" value="ECO:0007669"/>
    <property type="project" value="InterPro"/>
</dbReference>
<evidence type="ECO:0000259" key="5">
    <source>
        <dbReference type="Pfam" id="PF02782"/>
    </source>
</evidence>
<gene>
    <name evidence="6" type="ordered locus">Spirs_3576</name>
</gene>
<dbReference type="EMBL" id="CP002116">
    <property type="protein sequence ID" value="ADK82664.1"/>
    <property type="molecule type" value="Genomic_DNA"/>
</dbReference>
<evidence type="ECO:0000313" key="6">
    <source>
        <dbReference type="EMBL" id="ADK82664.1"/>
    </source>
</evidence>
<dbReference type="OrthoDB" id="9805576at2"/>
<dbReference type="InterPro" id="IPR018484">
    <property type="entry name" value="FGGY_N"/>
</dbReference>
<dbReference type="Gene3D" id="3.30.420.40">
    <property type="match status" value="2"/>
</dbReference>
<dbReference type="STRING" id="573413.Spirs_3576"/>
<sequence>MKHLLALDAGTGSGRAVIFDETGRQVAAVGREWSHPEEEGVPGSMRFDWERNWKLLENCLKEALSQVSDLDLAGVAATSMREAIVLFDHQGNEIWACSNVDARSVEQVIALRKDHPELEEQVYKASGQTYSLAAIARLLWVKERRPDIYEKAASVAMLSDWIAHRLGAPLSIDPSNGGTTGLFNLKTRSWDPALARDCGIKKELLSAAVHESGEVIGAVGSEASLRTGLPKGLPIVTGGGDAQLGSIGVGAVLAGDCAVFGGSFWQQELNMNRPFEDASRRVRINFHAVPELWQAETIVFYPGIVMRWFRDAVCPDLKQEAARRNISAYALISEMAAQVPPGSKGIIPIFSGPMNYSKWYHAAPSFLNLSVEGNISTRAAMGRSILENAAIVTKANLLRIRDFTGTFPEKVIFAGGGSVDPFWCQILADVLQVPVETRKVKEATALGAAICAGKGTGLYGSFSDGVAAVVRKERLFEPDRGNASVYQETYDRWLKAYTQQLSLVDAGVTTSMWKAPGE</sequence>
<feature type="domain" description="Carbohydrate kinase FGGY N-terminal" evidence="4">
    <location>
        <begin position="5"/>
        <end position="248"/>
    </location>
</feature>
<accession>E1R7F9</accession>
<dbReference type="InterPro" id="IPR050406">
    <property type="entry name" value="FGGY_Carb_Kinase"/>
</dbReference>
<dbReference type="RefSeq" id="WP_013256123.1">
    <property type="nucleotide sequence ID" value="NC_014364.1"/>
</dbReference>
<dbReference type="InterPro" id="IPR018485">
    <property type="entry name" value="FGGY_C"/>
</dbReference>